<evidence type="ECO:0000256" key="6">
    <source>
        <dbReference type="ARBA" id="ARBA00022857"/>
    </source>
</evidence>
<evidence type="ECO:0000256" key="7">
    <source>
        <dbReference type="ARBA" id="ARBA00023002"/>
    </source>
</evidence>
<keyword evidence="4" id="KW-0285">Flavoprotein</keyword>
<dbReference type="GO" id="GO:0035999">
    <property type="term" value="P:tetrahydrofolate interconversion"/>
    <property type="evidence" value="ECO:0007669"/>
    <property type="project" value="TreeGrafter"/>
</dbReference>
<dbReference type="InterPro" id="IPR003171">
    <property type="entry name" value="Mehydrof_redctse-like"/>
</dbReference>
<dbReference type="PANTHER" id="PTHR45754:SF1">
    <property type="entry name" value="METHYLENETETRAHYDROFOLATE REDUCTASE 1"/>
    <property type="match status" value="1"/>
</dbReference>
<comment type="pathway">
    <text evidence="2 8">One-carbon metabolism; tetrahydrofolate interconversion.</text>
</comment>
<evidence type="ECO:0000313" key="11">
    <source>
        <dbReference type="Proteomes" id="UP001383192"/>
    </source>
</evidence>
<evidence type="ECO:0000256" key="8">
    <source>
        <dbReference type="RuleBase" id="RU004254"/>
    </source>
</evidence>
<organism evidence="10 11">
    <name type="scientific">Paramarasmius palmivorus</name>
    <dbReference type="NCBI Taxonomy" id="297713"/>
    <lineage>
        <taxon>Eukaryota</taxon>
        <taxon>Fungi</taxon>
        <taxon>Dikarya</taxon>
        <taxon>Basidiomycota</taxon>
        <taxon>Agaricomycotina</taxon>
        <taxon>Agaricomycetes</taxon>
        <taxon>Agaricomycetidae</taxon>
        <taxon>Agaricales</taxon>
        <taxon>Marasmiineae</taxon>
        <taxon>Marasmiaceae</taxon>
        <taxon>Paramarasmius</taxon>
    </lineage>
</organism>
<dbReference type="FunFam" id="3.20.20.220:FF:000002">
    <property type="entry name" value="Methylenetetrahydrofolate reductase"/>
    <property type="match status" value="1"/>
</dbReference>
<evidence type="ECO:0000256" key="5">
    <source>
        <dbReference type="ARBA" id="ARBA00022827"/>
    </source>
</evidence>
<dbReference type="CDD" id="cd00537">
    <property type="entry name" value="MTHFR"/>
    <property type="match status" value="1"/>
</dbReference>
<dbReference type="GO" id="GO:0009086">
    <property type="term" value="P:methionine biosynthetic process"/>
    <property type="evidence" value="ECO:0007669"/>
    <property type="project" value="TreeGrafter"/>
</dbReference>
<dbReference type="InterPro" id="IPR004621">
    <property type="entry name" value="Fadh2_euk"/>
</dbReference>
<sequence length="602" mass="67732">MKLCEKIKKYSSPQPFYTFEFFPPRTDQGFENLLPRIARLAKLHPLAISITWGAGGTTKDRSLDLAALTQAQGAETLLHLTCTNMMQGMVDDALRAAKERGIQNILALRGDPPRGKEEWIPIDPRFQHGVDLVTYIKSKPEWRDWFCVGVAAYPDGHPDKLVDEETELEVLKSKQAAGAEFVITQLFYDSDRFLQWLSKVRAKGITIPIIPGIMPIQTYSSFLRLVKLCGSSVPDAVTQELEAIKHDDQLVKDYGVELAINTIKRITTEGGVRGVHFCTLNLEKSVQRVLEGLQWTGAHHHAQNRLIESDPNATLAITPSTALSEAQTGISNIPKSQNEVGSGELNNADSWDDFPNGRFGDFKSPAWAIGEGDLWGNKVAIKQDTLSSWGTPKSIDDLTDLFLRYLRNEIPNTPFSPLPLSEESQLILPHLINLTQRGWWTVGSQPAADAARSDDPVLGWGPQRGGYVYQKCFVEFFCDEEDVELIAKKVEKEGGGWVSWFAASWKGEDVRSNVPEDGRNAVTWGVFPGQEIVQTTIIEKVGFESWKEEAFSIWAKWASYFRPDSEERRLLDRVCRERWLVSIVHHDYKNKDALWEFLSTVA</sequence>
<evidence type="ECO:0000256" key="1">
    <source>
        <dbReference type="ARBA" id="ARBA00001974"/>
    </source>
</evidence>
<name>A0AAW0D0A2_9AGAR</name>
<keyword evidence="6" id="KW-0521">NADP</keyword>
<dbReference type="Pfam" id="PF21895">
    <property type="entry name" value="MTHFR_C"/>
    <property type="match status" value="1"/>
</dbReference>
<dbReference type="AlphaFoldDB" id="A0AAW0D0A2"/>
<evidence type="ECO:0000256" key="3">
    <source>
        <dbReference type="ARBA" id="ARBA00006743"/>
    </source>
</evidence>
<evidence type="ECO:0000313" key="10">
    <source>
        <dbReference type="EMBL" id="KAK7044270.1"/>
    </source>
</evidence>
<dbReference type="GO" id="GO:0071949">
    <property type="term" value="F:FAD binding"/>
    <property type="evidence" value="ECO:0007669"/>
    <property type="project" value="TreeGrafter"/>
</dbReference>
<dbReference type="Pfam" id="PF02219">
    <property type="entry name" value="MTHFR"/>
    <property type="match status" value="1"/>
</dbReference>
<dbReference type="EMBL" id="JAYKXP010000026">
    <property type="protein sequence ID" value="KAK7044270.1"/>
    <property type="molecule type" value="Genomic_DNA"/>
</dbReference>
<dbReference type="SUPFAM" id="SSF51730">
    <property type="entry name" value="FAD-linked oxidoreductase"/>
    <property type="match status" value="1"/>
</dbReference>
<proteinExistence type="inferred from homology"/>
<dbReference type="Proteomes" id="UP001383192">
    <property type="component" value="Unassembled WGS sequence"/>
</dbReference>
<comment type="cofactor">
    <cofactor evidence="1">
        <name>FAD</name>
        <dbReference type="ChEBI" id="CHEBI:57692"/>
    </cofactor>
</comment>
<dbReference type="NCBIfam" id="TIGR00677">
    <property type="entry name" value="fadh2_euk"/>
    <property type="match status" value="1"/>
</dbReference>
<keyword evidence="7 10" id="KW-0560">Oxidoreductase</keyword>
<evidence type="ECO:0000256" key="2">
    <source>
        <dbReference type="ARBA" id="ARBA00004777"/>
    </source>
</evidence>
<dbReference type="GO" id="GO:0004489">
    <property type="term" value="F:methylenetetrahydrofolate reductase [NAD(P)H] activity"/>
    <property type="evidence" value="ECO:0007669"/>
    <property type="project" value="UniProtKB-EC"/>
</dbReference>
<evidence type="ECO:0000256" key="4">
    <source>
        <dbReference type="ARBA" id="ARBA00022630"/>
    </source>
</evidence>
<comment type="caution">
    <text evidence="10">The sequence shown here is derived from an EMBL/GenBank/DDBJ whole genome shotgun (WGS) entry which is preliminary data.</text>
</comment>
<dbReference type="InterPro" id="IPR029041">
    <property type="entry name" value="FAD-linked_oxidoreductase-like"/>
</dbReference>
<gene>
    <name evidence="10" type="primary">MET12</name>
    <name evidence="10" type="ORF">VNI00_007992</name>
</gene>
<dbReference type="Gene3D" id="3.20.20.220">
    <property type="match status" value="1"/>
</dbReference>
<dbReference type="InterPro" id="IPR053806">
    <property type="entry name" value="MTHFR_C"/>
</dbReference>
<feature type="domain" description="MTHFR SAM-binding regulatory" evidence="9">
    <location>
        <begin position="348"/>
        <end position="599"/>
    </location>
</feature>
<keyword evidence="11" id="KW-1185">Reference proteome</keyword>
<accession>A0AAW0D0A2</accession>
<dbReference type="GO" id="GO:0005829">
    <property type="term" value="C:cytosol"/>
    <property type="evidence" value="ECO:0007669"/>
    <property type="project" value="TreeGrafter"/>
</dbReference>
<comment type="similarity">
    <text evidence="3">Belongs to the methylenetetrahydrofolate reductase family.</text>
</comment>
<evidence type="ECO:0000259" key="9">
    <source>
        <dbReference type="Pfam" id="PF21895"/>
    </source>
</evidence>
<keyword evidence="5" id="KW-0274">FAD</keyword>
<dbReference type="EC" id="1.5.1.20" evidence="10"/>
<protein>
    <submittedName>
        <fullName evidence="10">Methylenetetrahydrofolate reductase 1</fullName>
        <ecNumber evidence="10">1.5.1.20</ecNumber>
    </submittedName>
</protein>
<reference evidence="10 11" key="1">
    <citation type="submission" date="2024-01" db="EMBL/GenBank/DDBJ databases">
        <title>A draft genome for a cacao thread blight-causing isolate of Paramarasmius palmivorus.</title>
        <authorList>
            <person name="Baruah I.K."/>
            <person name="Bukari Y."/>
            <person name="Amoako-Attah I."/>
            <person name="Meinhardt L.W."/>
            <person name="Bailey B.A."/>
            <person name="Cohen S.P."/>
        </authorList>
    </citation>
    <scope>NUCLEOTIDE SEQUENCE [LARGE SCALE GENOMIC DNA]</scope>
    <source>
        <strain evidence="10 11">GH-12</strain>
    </source>
</reference>
<dbReference type="PANTHER" id="PTHR45754">
    <property type="entry name" value="METHYLENETETRAHYDROFOLATE REDUCTASE"/>
    <property type="match status" value="1"/>
</dbReference>